<dbReference type="SUPFAM" id="SSF54427">
    <property type="entry name" value="NTF2-like"/>
    <property type="match status" value="1"/>
</dbReference>
<dbReference type="KEGG" id="kde:CDSE_0274"/>
<proteinExistence type="predicted"/>
<dbReference type="PANTHER" id="PTHR41542:SF1">
    <property type="entry name" value="BLL5807 PROTEIN"/>
    <property type="match status" value="1"/>
</dbReference>
<evidence type="ECO:0000313" key="4">
    <source>
        <dbReference type="Proteomes" id="UP000011547"/>
    </source>
</evidence>
<keyword evidence="1" id="KW-0812">Transmembrane</keyword>
<feature type="domain" description="Tim44-like" evidence="2">
    <location>
        <begin position="167"/>
        <end position="294"/>
    </location>
</feature>
<evidence type="ECO:0000313" key="3">
    <source>
        <dbReference type="EMBL" id="AGF46622.1"/>
    </source>
</evidence>
<dbReference type="STRING" id="1208919.CDSE_0274"/>
<accession>M1LLJ0</accession>
<dbReference type="AlphaFoldDB" id="M1LLJ0"/>
<name>M1LLJ0_9PROT</name>
<gene>
    <name evidence="3" type="ORF">CDSE_0274</name>
</gene>
<reference evidence="3 4" key="1">
    <citation type="journal article" date="2013" name="Genome Biol. Evol.">
        <title>Genome evolution and phylogenomic analysis of candidatus kinetoplastibacterium, the betaproteobacterial endosymbionts of strigomonas and angomonas.</title>
        <authorList>
            <person name="Alves J.M."/>
            <person name="Serrano M.G."/>
            <person name="Maia da Silva F."/>
            <person name="Voegtly L.J."/>
            <person name="Matveyev A.V."/>
            <person name="Teixeira M.M."/>
            <person name="Camargo E.P."/>
            <person name="Buck G.A."/>
        </authorList>
    </citation>
    <scope>NUCLEOTIDE SEQUENCE [LARGE SCALE GENOMIC DNA]</scope>
    <source>
        <strain evidence="3 4">TCC079E</strain>
    </source>
</reference>
<dbReference type="SMART" id="SM00978">
    <property type="entry name" value="Tim44"/>
    <property type="match status" value="1"/>
</dbReference>
<dbReference type="InterPro" id="IPR007379">
    <property type="entry name" value="Tim44-like_dom"/>
</dbReference>
<dbReference type="Proteomes" id="UP000011547">
    <property type="component" value="Chromosome"/>
</dbReference>
<dbReference type="eggNOG" id="COG4395">
    <property type="taxonomic scope" value="Bacteria"/>
</dbReference>
<dbReference type="PATRIC" id="fig|1208919.3.peg.59"/>
<protein>
    <recommendedName>
        <fullName evidence="2">Tim44-like domain-containing protein</fullName>
    </recommendedName>
</protein>
<evidence type="ECO:0000256" key="1">
    <source>
        <dbReference type="SAM" id="Phobius"/>
    </source>
</evidence>
<keyword evidence="1" id="KW-1133">Transmembrane helix</keyword>
<feature type="transmembrane region" description="Helical" evidence="1">
    <location>
        <begin position="6"/>
        <end position="26"/>
    </location>
</feature>
<feature type="transmembrane region" description="Helical" evidence="1">
    <location>
        <begin position="87"/>
        <end position="106"/>
    </location>
</feature>
<dbReference type="RefSeq" id="WP_015396033.1">
    <property type="nucleotide sequence ID" value="NC_020294.1"/>
</dbReference>
<keyword evidence="4" id="KW-1185">Reference proteome</keyword>
<dbReference type="InterPro" id="IPR032710">
    <property type="entry name" value="NTF2-like_dom_sf"/>
</dbReference>
<evidence type="ECO:0000259" key="2">
    <source>
        <dbReference type="SMART" id="SM00978"/>
    </source>
</evidence>
<dbReference type="EMBL" id="CP003803">
    <property type="protein sequence ID" value="AGF46622.1"/>
    <property type="molecule type" value="Genomic_DNA"/>
</dbReference>
<dbReference type="HOGENOM" id="CLU_052470_0_0_4"/>
<dbReference type="OrthoDB" id="8521125at2"/>
<feature type="transmembrane region" description="Helical" evidence="1">
    <location>
        <begin position="112"/>
        <end position="130"/>
    </location>
</feature>
<sequence>MYLTSHKSILSTFVIFLSLLILLFSFDVNARRLGNGGSYGKQFSNIGKMHNNSLISPSMNKQDSYKRTYSNKSSKNNINKKKSNQSFLGMILTSLGLAYLLSHFGFVGVFNILFFMFLLLSLYIFAFKIARKYSYHVSKNDYKETNNYTRNNINNKFSNITDAEILSEFDNSKYRNTDINISNFDKEIFLENAKKIFIYIQENSNQNNFSQLKEYLTEDLLKELYSELINTDDEIIVVNLYADLLQLFESDGLYIASVCFYGLIKTNNNFSEFEEVWHFQKYNEAGWLLSGIQQKT</sequence>
<dbReference type="PANTHER" id="PTHR41542">
    <property type="entry name" value="BLL5807 PROTEIN"/>
    <property type="match status" value="1"/>
</dbReference>
<organism evidence="3 4">
    <name type="scientific">Candidatus Kinetoplastidibacterium desouzai TCC079E</name>
    <dbReference type="NCBI Taxonomy" id="1208919"/>
    <lineage>
        <taxon>Bacteria</taxon>
        <taxon>Pseudomonadati</taxon>
        <taxon>Pseudomonadota</taxon>
        <taxon>Betaproteobacteria</taxon>
        <taxon>Candidatus Kinetoplastidibacterium</taxon>
    </lineage>
</organism>
<keyword evidence="1" id="KW-0472">Membrane</keyword>